<keyword evidence="13" id="KW-1185">Reference proteome</keyword>
<dbReference type="PANTHER" id="PTHR30352:SF5">
    <property type="entry name" value="PYRUVATE FORMATE-LYASE 1-ACTIVATING ENZYME"/>
    <property type="match status" value="1"/>
</dbReference>
<keyword evidence="4 10" id="KW-0004">4Fe-4S</keyword>
<evidence type="ECO:0000313" key="13">
    <source>
        <dbReference type="Proteomes" id="UP001499854"/>
    </source>
</evidence>
<evidence type="ECO:0000259" key="11">
    <source>
        <dbReference type="PROSITE" id="PS51918"/>
    </source>
</evidence>
<organism evidence="12 13">
    <name type="scientific">Catenulispora subtropica</name>
    <dbReference type="NCBI Taxonomy" id="450798"/>
    <lineage>
        <taxon>Bacteria</taxon>
        <taxon>Bacillati</taxon>
        <taxon>Actinomycetota</taxon>
        <taxon>Actinomycetes</taxon>
        <taxon>Catenulisporales</taxon>
        <taxon>Catenulisporaceae</taxon>
        <taxon>Catenulispora</taxon>
    </lineage>
</organism>
<evidence type="ECO:0000256" key="8">
    <source>
        <dbReference type="ARBA" id="ARBA00023004"/>
    </source>
</evidence>
<comment type="cofactor">
    <cofactor evidence="10">
        <name>[4Fe-4S] cluster</name>
        <dbReference type="ChEBI" id="CHEBI:49883"/>
    </cofactor>
    <text evidence="10">Binds 1 [4Fe-4S] cluster. The cluster is coordinated with 3 cysteines and an exchangeable S-adenosyl-L-methionine.</text>
</comment>
<dbReference type="PIRSF" id="PIRSF000371">
    <property type="entry name" value="PFL_act_enz"/>
    <property type="match status" value="1"/>
</dbReference>
<dbReference type="InterPro" id="IPR013785">
    <property type="entry name" value="Aldolase_TIM"/>
</dbReference>
<keyword evidence="7 10" id="KW-0560">Oxidoreductase</keyword>
<comment type="similarity">
    <text evidence="2 10">Belongs to the organic radical-activating enzymes family.</text>
</comment>
<dbReference type="PANTHER" id="PTHR30352">
    <property type="entry name" value="PYRUVATE FORMATE-LYASE-ACTIVATING ENZYME"/>
    <property type="match status" value="1"/>
</dbReference>
<dbReference type="Pfam" id="PF04055">
    <property type="entry name" value="Radical_SAM"/>
    <property type="match status" value="1"/>
</dbReference>
<reference evidence="12 13" key="1">
    <citation type="journal article" date="2019" name="Int. J. Syst. Evol. Microbiol.">
        <title>The Global Catalogue of Microorganisms (GCM) 10K type strain sequencing project: providing services to taxonomists for standard genome sequencing and annotation.</title>
        <authorList>
            <consortium name="The Broad Institute Genomics Platform"/>
            <consortium name="The Broad Institute Genome Sequencing Center for Infectious Disease"/>
            <person name="Wu L."/>
            <person name="Ma J."/>
        </authorList>
    </citation>
    <scope>NUCLEOTIDE SEQUENCE [LARGE SCALE GENOMIC DNA]</scope>
    <source>
        <strain evidence="12 13">JCM 16013</strain>
    </source>
</reference>
<keyword evidence="12" id="KW-0670">Pyruvate</keyword>
<keyword evidence="9 10" id="KW-0411">Iron-sulfur</keyword>
<evidence type="ECO:0000256" key="10">
    <source>
        <dbReference type="RuleBase" id="RU362053"/>
    </source>
</evidence>
<dbReference type="EC" id="1.97.1.4" evidence="10"/>
<name>A0ABN2TAZ2_9ACTN</name>
<evidence type="ECO:0000313" key="12">
    <source>
        <dbReference type="EMBL" id="GAA2003393.1"/>
    </source>
</evidence>
<feature type="domain" description="Radical SAM core" evidence="11">
    <location>
        <begin position="23"/>
        <end position="248"/>
    </location>
</feature>
<evidence type="ECO:0000256" key="6">
    <source>
        <dbReference type="ARBA" id="ARBA00022723"/>
    </source>
</evidence>
<dbReference type="RefSeq" id="WP_344662613.1">
    <property type="nucleotide sequence ID" value="NZ_BAAAQM010000078.1"/>
</dbReference>
<comment type="function">
    <text evidence="1 10">Activation of pyruvate formate-lyase under anaerobic conditions by generation of an organic free radical, using S-adenosylmethionine and reduced flavodoxin as cosubstrates to produce 5'-deoxy-adenosine.</text>
</comment>
<comment type="subcellular location">
    <subcellularLocation>
        <location evidence="10">Cytoplasm</location>
    </subcellularLocation>
</comment>
<dbReference type="InterPro" id="IPR034457">
    <property type="entry name" value="Organic_radical-activating"/>
</dbReference>
<evidence type="ECO:0000256" key="4">
    <source>
        <dbReference type="ARBA" id="ARBA00022485"/>
    </source>
</evidence>
<dbReference type="InterPro" id="IPR012838">
    <property type="entry name" value="PFL1_activating"/>
</dbReference>
<evidence type="ECO:0000256" key="2">
    <source>
        <dbReference type="ARBA" id="ARBA00009777"/>
    </source>
</evidence>
<dbReference type="InterPro" id="IPR012839">
    <property type="entry name" value="Organic_radical_activase"/>
</dbReference>
<accession>A0ABN2TAZ2</accession>
<sequence length="250" mass="26590">MAAAAERETVAGAVNSWDLSTGVDGPGTRFVVFTAGCPLRCLYCQNPETWRMRDGALTSAADLVARASRFTPFIRASGGGATVSGGEPLLQPRFTSALLRGFRDLGLHTALDTSGHLGARADDALLDATSLVLLDVKSWDRSLYRRLTGAELHPTLVFARRLAERGVPVHLRFVLVPGLTDGAANVSGVARFAASLGNVERVDVLPFHKLGAGKYRALGIPFPLAETPTPTAEQVGEARHRFAAAGLRVY</sequence>
<keyword evidence="5 10" id="KW-0949">S-adenosyl-L-methionine</keyword>
<dbReference type="EMBL" id="BAAAQM010000078">
    <property type="protein sequence ID" value="GAA2003393.1"/>
    <property type="molecule type" value="Genomic_DNA"/>
</dbReference>
<evidence type="ECO:0000256" key="9">
    <source>
        <dbReference type="ARBA" id="ARBA00023014"/>
    </source>
</evidence>
<dbReference type="SFLD" id="SFLDG01066">
    <property type="entry name" value="organic_radical-activating_enz"/>
    <property type="match status" value="1"/>
</dbReference>
<evidence type="ECO:0000256" key="3">
    <source>
        <dbReference type="ARBA" id="ARBA00021356"/>
    </source>
</evidence>
<keyword evidence="10" id="KW-0963">Cytoplasm</keyword>
<dbReference type="InterPro" id="IPR058240">
    <property type="entry name" value="rSAM_sf"/>
</dbReference>
<dbReference type="CDD" id="cd01335">
    <property type="entry name" value="Radical_SAM"/>
    <property type="match status" value="1"/>
</dbReference>
<dbReference type="NCBIfam" id="TIGR02493">
    <property type="entry name" value="PFLA"/>
    <property type="match status" value="1"/>
</dbReference>
<dbReference type="Proteomes" id="UP001499854">
    <property type="component" value="Unassembled WGS sequence"/>
</dbReference>
<dbReference type="SFLD" id="SFLDS00029">
    <property type="entry name" value="Radical_SAM"/>
    <property type="match status" value="1"/>
</dbReference>
<gene>
    <name evidence="12" type="primary">pflA</name>
    <name evidence="12" type="ORF">GCM10009838_81880</name>
</gene>
<dbReference type="InterPro" id="IPR007197">
    <property type="entry name" value="rSAM"/>
</dbReference>
<evidence type="ECO:0000256" key="5">
    <source>
        <dbReference type="ARBA" id="ARBA00022691"/>
    </source>
</evidence>
<evidence type="ECO:0000256" key="1">
    <source>
        <dbReference type="ARBA" id="ARBA00003141"/>
    </source>
</evidence>
<protein>
    <recommendedName>
        <fullName evidence="3 10">Pyruvate formate-lyase-activating enzyme</fullName>
        <ecNumber evidence="10">1.97.1.4</ecNumber>
    </recommendedName>
</protein>
<dbReference type="Gene3D" id="3.20.20.70">
    <property type="entry name" value="Aldolase class I"/>
    <property type="match status" value="1"/>
</dbReference>
<keyword evidence="8 10" id="KW-0408">Iron</keyword>
<evidence type="ECO:0000256" key="7">
    <source>
        <dbReference type="ARBA" id="ARBA00023002"/>
    </source>
</evidence>
<comment type="catalytic activity">
    <reaction evidence="10">
        <text>glycyl-[formate C-acetyltransferase] + reduced [flavodoxin] + S-adenosyl-L-methionine = glycin-2-yl radical-[formate C-acetyltransferase] + semiquinone [flavodoxin] + 5'-deoxyadenosine + L-methionine + H(+)</text>
        <dbReference type="Rhea" id="RHEA:19225"/>
        <dbReference type="Rhea" id="RHEA-COMP:10622"/>
        <dbReference type="Rhea" id="RHEA-COMP:12190"/>
        <dbReference type="Rhea" id="RHEA-COMP:12191"/>
        <dbReference type="Rhea" id="RHEA-COMP:14480"/>
        <dbReference type="ChEBI" id="CHEBI:15378"/>
        <dbReference type="ChEBI" id="CHEBI:17319"/>
        <dbReference type="ChEBI" id="CHEBI:29947"/>
        <dbReference type="ChEBI" id="CHEBI:32722"/>
        <dbReference type="ChEBI" id="CHEBI:57618"/>
        <dbReference type="ChEBI" id="CHEBI:57844"/>
        <dbReference type="ChEBI" id="CHEBI:59789"/>
        <dbReference type="ChEBI" id="CHEBI:140311"/>
        <dbReference type="EC" id="1.97.1.4"/>
    </reaction>
</comment>
<keyword evidence="6 10" id="KW-0479">Metal-binding</keyword>
<dbReference type="SUPFAM" id="SSF102114">
    <property type="entry name" value="Radical SAM enzymes"/>
    <property type="match status" value="1"/>
</dbReference>
<dbReference type="PROSITE" id="PS01087">
    <property type="entry name" value="RADICAL_ACTIVATING"/>
    <property type="match status" value="1"/>
</dbReference>
<comment type="caution">
    <text evidence="12">The sequence shown here is derived from an EMBL/GenBank/DDBJ whole genome shotgun (WGS) entry which is preliminary data.</text>
</comment>
<dbReference type="InterPro" id="IPR001989">
    <property type="entry name" value="Radical_activat_CS"/>
</dbReference>
<proteinExistence type="inferred from homology"/>
<dbReference type="PROSITE" id="PS51918">
    <property type="entry name" value="RADICAL_SAM"/>
    <property type="match status" value="1"/>
</dbReference>